<comment type="caution">
    <text evidence="1">The sequence shown here is derived from an EMBL/GenBank/DDBJ whole genome shotgun (WGS) entry which is preliminary data.</text>
</comment>
<name>A0AAV9BCZ7_ACOGR</name>
<dbReference type="SUPFAM" id="SSF48264">
    <property type="entry name" value="Cytochrome P450"/>
    <property type="match status" value="1"/>
</dbReference>
<sequence length="98" mass="11245">MEAQKKLAATMLRESMNSPMELSYDIFPKIHTHIYAWNKNYGKVFLSWHGPKAQLFVNDPEIVKEILINKDGAYAKAMSREYVRKLLGDGLVTTEGKK</sequence>
<dbReference type="GO" id="GO:0016705">
    <property type="term" value="F:oxidoreductase activity, acting on paired donors, with incorporation or reduction of molecular oxygen"/>
    <property type="evidence" value="ECO:0007669"/>
    <property type="project" value="InterPro"/>
</dbReference>
<accession>A0AAV9BCZ7</accession>
<organism evidence="1 2">
    <name type="scientific">Acorus gramineus</name>
    <name type="common">Dwarf sweet flag</name>
    <dbReference type="NCBI Taxonomy" id="55184"/>
    <lineage>
        <taxon>Eukaryota</taxon>
        <taxon>Viridiplantae</taxon>
        <taxon>Streptophyta</taxon>
        <taxon>Embryophyta</taxon>
        <taxon>Tracheophyta</taxon>
        <taxon>Spermatophyta</taxon>
        <taxon>Magnoliopsida</taxon>
        <taxon>Liliopsida</taxon>
        <taxon>Acoraceae</taxon>
        <taxon>Acorus</taxon>
    </lineage>
</organism>
<dbReference type="GO" id="GO:0020037">
    <property type="term" value="F:heme binding"/>
    <property type="evidence" value="ECO:0007669"/>
    <property type="project" value="InterPro"/>
</dbReference>
<keyword evidence="2" id="KW-1185">Reference proteome</keyword>
<dbReference type="EMBL" id="JAUJYN010000004">
    <property type="protein sequence ID" value="KAK1274618.1"/>
    <property type="molecule type" value="Genomic_DNA"/>
</dbReference>
<dbReference type="Pfam" id="PF00067">
    <property type="entry name" value="p450"/>
    <property type="match status" value="1"/>
</dbReference>
<evidence type="ECO:0000313" key="2">
    <source>
        <dbReference type="Proteomes" id="UP001179952"/>
    </source>
</evidence>
<dbReference type="InterPro" id="IPR001128">
    <property type="entry name" value="Cyt_P450"/>
</dbReference>
<dbReference type="Gene3D" id="1.10.630.10">
    <property type="entry name" value="Cytochrome P450"/>
    <property type="match status" value="1"/>
</dbReference>
<reference evidence="1" key="2">
    <citation type="submission" date="2023-06" db="EMBL/GenBank/DDBJ databases">
        <authorList>
            <person name="Ma L."/>
            <person name="Liu K.-W."/>
            <person name="Li Z."/>
            <person name="Hsiao Y.-Y."/>
            <person name="Qi Y."/>
            <person name="Fu T."/>
            <person name="Tang G."/>
            <person name="Zhang D."/>
            <person name="Sun W.-H."/>
            <person name="Liu D.-K."/>
            <person name="Li Y."/>
            <person name="Chen G.-Z."/>
            <person name="Liu X.-D."/>
            <person name="Liao X.-Y."/>
            <person name="Jiang Y.-T."/>
            <person name="Yu X."/>
            <person name="Hao Y."/>
            <person name="Huang J."/>
            <person name="Zhao X.-W."/>
            <person name="Ke S."/>
            <person name="Chen Y.-Y."/>
            <person name="Wu W.-L."/>
            <person name="Hsu J.-L."/>
            <person name="Lin Y.-F."/>
            <person name="Huang M.-D."/>
            <person name="Li C.-Y."/>
            <person name="Huang L."/>
            <person name="Wang Z.-W."/>
            <person name="Zhao X."/>
            <person name="Zhong W.-Y."/>
            <person name="Peng D.-H."/>
            <person name="Ahmad S."/>
            <person name="Lan S."/>
            <person name="Zhang J.-S."/>
            <person name="Tsai W.-C."/>
            <person name="Van De Peer Y."/>
            <person name="Liu Z.-J."/>
        </authorList>
    </citation>
    <scope>NUCLEOTIDE SEQUENCE</scope>
    <source>
        <strain evidence="1">SCP</strain>
        <tissue evidence="1">Leaves</tissue>
    </source>
</reference>
<gene>
    <name evidence="1" type="ORF">QJS04_geneDACA023299</name>
</gene>
<proteinExistence type="predicted"/>
<evidence type="ECO:0000313" key="1">
    <source>
        <dbReference type="EMBL" id="KAK1274618.1"/>
    </source>
</evidence>
<dbReference type="Proteomes" id="UP001179952">
    <property type="component" value="Unassembled WGS sequence"/>
</dbReference>
<dbReference type="InterPro" id="IPR036396">
    <property type="entry name" value="Cyt_P450_sf"/>
</dbReference>
<dbReference type="AlphaFoldDB" id="A0AAV9BCZ7"/>
<protein>
    <submittedName>
        <fullName evidence="1">Cytochrome P450</fullName>
    </submittedName>
</protein>
<dbReference type="GO" id="GO:0005506">
    <property type="term" value="F:iron ion binding"/>
    <property type="evidence" value="ECO:0007669"/>
    <property type="project" value="InterPro"/>
</dbReference>
<dbReference type="GO" id="GO:0004497">
    <property type="term" value="F:monooxygenase activity"/>
    <property type="evidence" value="ECO:0007669"/>
    <property type="project" value="InterPro"/>
</dbReference>
<reference evidence="1" key="1">
    <citation type="journal article" date="2023" name="Nat. Commun.">
        <title>Diploid and tetraploid genomes of Acorus and the evolution of monocots.</title>
        <authorList>
            <person name="Ma L."/>
            <person name="Liu K.W."/>
            <person name="Li Z."/>
            <person name="Hsiao Y.Y."/>
            <person name="Qi Y."/>
            <person name="Fu T."/>
            <person name="Tang G.D."/>
            <person name="Zhang D."/>
            <person name="Sun W.H."/>
            <person name="Liu D.K."/>
            <person name="Li Y."/>
            <person name="Chen G.Z."/>
            <person name="Liu X.D."/>
            <person name="Liao X.Y."/>
            <person name="Jiang Y.T."/>
            <person name="Yu X."/>
            <person name="Hao Y."/>
            <person name="Huang J."/>
            <person name="Zhao X.W."/>
            <person name="Ke S."/>
            <person name="Chen Y.Y."/>
            <person name="Wu W.L."/>
            <person name="Hsu J.L."/>
            <person name="Lin Y.F."/>
            <person name="Huang M.D."/>
            <person name="Li C.Y."/>
            <person name="Huang L."/>
            <person name="Wang Z.W."/>
            <person name="Zhao X."/>
            <person name="Zhong W.Y."/>
            <person name="Peng D.H."/>
            <person name="Ahmad S."/>
            <person name="Lan S."/>
            <person name="Zhang J.S."/>
            <person name="Tsai W.C."/>
            <person name="Van de Peer Y."/>
            <person name="Liu Z.J."/>
        </authorList>
    </citation>
    <scope>NUCLEOTIDE SEQUENCE</scope>
    <source>
        <strain evidence="1">SCP</strain>
    </source>
</reference>